<dbReference type="Proteomes" id="UP001385389">
    <property type="component" value="Chromosome"/>
</dbReference>
<dbReference type="NCBIfam" id="TIGR03124">
    <property type="entry name" value="citrate_citX"/>
    <property type="match status" value="1"/>
</dbReference>
<accession>A0ABZ2IQ41</accession>
<name>A0ABZ2IQ41_9BACT</name>
<sequence length="191" mass="20365">MRSESTGTTAGRSSRAILDAREERWLRKLALAADTGASVLSLGLNLPGGDKNPPGAQELLTALGAAMDGILDAARPGWRPLHDEWIESADGPFRLLATAIPARTLKRLAMELEGAHPFGRLADADVLAPDGEPLSRRDLGLPPRRCFLCDEEAALCRARSSHSADAVWRYMQRALDSALALSGYPPAGDAS</sequence>
<evidence type="ECO:0000313" key="5">
    <source>
        <dbReference type="EMBL" id="WWX20846.1"/>
    </source>
</evidence>
<evidence type="ECO:0000256" key="1">
    <source>
        <dbReference type="ARBA" id="ARBA00012524"/>
    </source>
</evidence>
<evidence type="ECO:0000256" key="4">
    <source>
        <dbReference type="ARBA" id="ARBA00048574"/>
    </source>
</evidence>
<dbReference type="EC" id="2.7.7.61" evidence="1"/>
<organism evidence="5 6">
    <name type="scientific">Pseudodesulfovibrio methanolicus</name>
    <dbReference type="NCBI Taxonomy" id="3126690"/>
    <lineage>
        <taxon>Bacteria</taxon>
        <taxon>Pseudomonadati</taxon>
        <taxon>Thermodesulfobacteriota</taxon>
        <taxon>Desulfovibrionia</taxon>
        <taxon>Desulfovibrionales</taxon>
        <taxon>Desulfovibrionaceae</taxon>
    </lineage>
</organism>
<protein>
    <recommendedName>
        <fullName evidence="1">citrate lyase holo-[acyl-carrier protein] synthase</fullName>
        <ecNumber evidence="1">2.7.7.61</ecNumber>
    </recommendedName>
</protein>
<dbReference type="InterPro" id="IPR005551">
    <property type="entry name" value="CitX"/>
</dbReference>
<evidence type="ECO:0000313" key="6">
    <source>
        <dbReference type="Proteomes" id="UP001385389"/>
    </source>
</evidence>
<dbReference type="Pfam" id="PF03802">
    <property type="entry name" value="CitX"/>
    <property type="match status" value="1"/>
</dbReference>
<keyword evidence="5" id="KW-0456">Lyase</keyword>
<evidence type="ECO:0000256" key="2">
    <source>
        <dbReference type="ARBA" id="ARBA00022679"/>
    </source>
</evidence>
<dbReference type="RefSeq" id="WP_338666591.1">
    <property type="nucleotide sequence ID" value="NZ_CP146609.1"/>
</dbReference>
<gene>
    <name evidence="5" type="primary">citX</name>
    <name evidence="5" type="ORF">V8V93_10285</name>
</gene>
<comment type="catalytic activity">
    <reaction evidence="4">
        <text>apo-[citrate lyase ACP] + 2'-(5''-triphospho-alpha-D-ribosyl)-3'-dephospho-CoA = holo-[citrate lyase ACP] + diphosphate</text>
        <dbReference type="Rhea" id="RHEA:16333"/>
        <dbReference type="Rhea" id="RHEA-COMP:10157"/>
        <dbReference type="Rhea" id="RHEA-COMP:10158"/>
        <dbReference type="ChEBI" id="CHEBI:29999"/>
        <dbReference type="ChEBI" id="CHEBI:33019"/>
        <dbReference type="ChEBI" id="CHEBI:61378"/>
        <dbReference type="ChEBI" id="CHEBI:82683"/>
        <dbReference type="EC" id="2.7.7.61"/>
    </reaction>
</comment>
<keyword evidence="3 5" id="KW-0548">Nucleotidyltransferase</keyword>
<dbReference type="EMBL" id="CP146609">
    <property type="protein sequence ID" value="WWX20846.1"/>
    <property type="molecule type" value="Genomic_DNA"/>
</dbReference>
<keyword evidence="6" id="KW-1185">Reference proteome</keyword>
<evidence type="ECO:0000256" key="3">
    <source>
        <dbReference type="ARBA" id="ARBA00022695"/>
    </source>
</evidence>
<keyword evidence="2 5" id="KW-0808">Transferase</keyword>
<dbReference type="GO" id="GO:0050519">
    <property type="term" value="F:holo-citrate lyase synthase activity"/>
    <property type="evidence" value="ECO:0007669"/>
    <property type="project" value="UniProtKB-EC"/>
</dbReference>
<proteinExistence type="predicted"/>
<reference evidence="5 6" key="1">
    <citation type="submission" date="2024-03" db="EMBL/GenBank/DDBJ databases">
        <title>Phenotype and Genome Characterization of a Sulfate-Reducing Bacterium Pseudodesulfovibrio sp. strain 5S69, isolated from Petroleum Reservoir in Tatarstan (Russia).</title>
        <authorList>
            <person name="Bidzhieva S.K."/>
            <person name="Kadnikov V."/>
            <person name="Tourova T.P."/>
            <person name="Samigullina S.R."/>
            <person name="Sokolova D.S."/>
            <person name="Poltaraus A.B."/>
            <person name="Avtukh A.N."/>
            <person name="Tereshina V.M."/>
            <person name="Mardanov A.V."/>
            <person name="Nazina T.N."/>
        </authorList>
    </citation>
    <scope>NUCLEOTIDE SEQUENCE [LARGE SCALE GENOMIC DNA]</scope>
    <source>
        <strain evidence="5 6">5S69</strain>
    </source>
</reference>
<dbReference type="GO" id="GO:0016829">
    <property type="term" value="F:lyase activity"/>
    <property type="evidence" value="ECO:0007669"/>
    <property type="project" value="UniProtKB-KW"/>
</dbReference>